<evidence type="ECO:0000313" key="1">
    <source>
        <dbReference type="EMBL" id="MBB5263683.1"/>
    </source>
</evidence>
<protein>
    <submittedName>
        <fullName evidence="1">Uncharacterized protein</fullName>
    </submittedName>
</protein>
<reference evidence="1 2" key="1">
    <citation type="submission" date="2020-08" db="EMBL/GenBank/DDBJ databases">
        <title>Genomic Encyclopedia of Type Strains, Phase IV (KMG-IV): sequencing the most valuable type-strain genomes for metagenomic binning, comparative biology and taxonomic classification.</title>
        <authorList>
            <person name="Goeker M."/>
        </authorList>
    </citation>
    <scope>NUCLEOTIDE SEQUENCE [LARGE SCALE GENOMIC DNA]</scope>
    <source>
        <strain evidence="1 2">DSM 106146</strain>
    </source>
</reference>
<dbReference type="Proteomes" id="UP000543642">
    <property type="component" value="Unassembled WGS sequence"/>
</dbReference>
<accession>A0A7W8H8I2</accession>
<name>A0A7W8H8I2_9FIRM</name>
<evidence type="ECO:0000313" key="2">
    <source>
        <dbReference type="Proteomes" id="UP000543642"/>
    </source>
</evidence>
<comment type="caution">
    <text evidence="1">The sequence shown here is derived from an EMBL/GenBank/DDBJ whole genome shotgun (WGS) entry which is preliminary data.</text>
</comment>
<dbReference type="EMBL" id="JACHFW010000002">
    <property type="protein sequence ID" value="MBB5263683.1"/>
    <property type="molecule type" value="Genomic_DNA"/>
</dbReference>
<organism evidence="1 2">
    <name type="scientific">Catenibacillus scindens</name>
    <dbReference type="NCBI Taxonomy" id="673271"/>
    <lineage>
        <taxon>Bacteria</taxon>
        <taxon>Bacillati</taxon>
        <taxon>Bacillota</taxon>
        <taxon>Clostridia</taxon>
        <taxon>Lachnospirales</taxon>
        <taxon>Lachnospiraceae</taxon>
        <taxon>Catenibacillus</taxon>
    </lineage>
</organism>
<keyword evidence="2" id="KW-1185">Reference proteome</keyword>
<dbReference type="AlphaFoldDB" id="A0A7W8H8I2"/>
<sequence length="32" mass="3572">MLSENIKAIMQTATFSGHQGHIIRPDRDIPGH</sequence>
<proteinExistence type="predicted"/>
<gene>
    <name evidence="1" type="ORF">HNP82_000781</name>
</gene>